<evidence type="ECO:0000313" key="2">
    <source>
        <dbReference type="Proteomes" id="UP000028073"/>
    </source>
</evidence>
<dbReference type="RefSeq" id="WP_034837930.1">
    <property type="nucleotide sequence ID" value="NZ_JOKH01000003.1"/>
</dbReference>
<dbReference type="EMBL" id="JOKH01000003">
    <property type="protein sequence ID" value="KEQ17543.1"/>
    <property type="molecule type" value="Genomic_DNA"/>
</dbReference>
<dbReference type="SUPFAM" id="SSF50494">
    <property type="entry name" value="Trypsin-like serine proteases"/>
    <property type="match status" value="1"/>
</dbReference>
<organism evidence="1 2">
    <name type="scientific">Endozoicomonas numazuensis</name>
    <dbReference type="NCBI Taxonomy" id="1137799"/>
    <lineage>
        <taxon>Bacteria</taxon>
        <taxon>Pseudomonadati</taxon>
        <taxon>Pseudomonadota</taxon>
        <taxon>Gammaproteobacteria</taxon>
        <taxon>Oceanospirillales</taxon>
        <taxon>Endozoicomonadaceae</taxon>
        <taxon>Endozoicomonas</taxon>
    </lineage>
</organism>
<keyword evidence="2" id="KW-1185">Reference proteome</keyword>
<dbReference type="eggNOG" id="ENOG5033PAZ">
    <property type="taxonomic scope" value="Bacteria"/>
</dbReference>
<gene>
    <name evidence="1" type="ORF">GZ78_17515</name>
</gene>
<name>A0A081NGH0_9GAMM</name>
<evidence type="ECO:0000313" key="1">
    <source>
        <dbReference type="EMBL" id="KEQ17543.1"/>
    </source>
</evidence>
<dbReference type="AlphaFoldDB" id="A0A081NGH0"/>
<proteinExistence type="predicted"/>
<reference evidence="1 2" key="1">
    <citation type="submission" date="2014-06" db="EMBL/GenBank/DDBJ databases">
        <title>Whole Genome Sequences of Three Symbiotic Endozoicomonas Bacteria.</title>
        <authorList>
            <person name="Neave M.J."/>
            <person name="Apprill A."/>
            <person name="Voolstra C.R."/>
        </authorList>
    </citation>
    <scope>NUCLEOTIDE SEQUENCE [LARGE SCALE GENOMIC DNA]</scope>
    <source>
        <strain evidence="1 2">DSM 25634</strain>
    </source>
</reference>
<protein>
    <recommendedName>
        <fullName evidence="3">Peptidase S1 domain-containing protein</fullName>
    </recommendedName>
</protein>
<dbReference type="InterPro" id="IPR009003">
    <property type="entry name" value="Peptidase_S1_PA"/>
</dbReference>
<dbReference type="OrthoDB" id="7019828at2"/>
<evidence type="ECO:0008006" key="3">
    <source>
        <dbReference type="Google" id="ProtNLM"/>
    </source>
</evidence>
<dbReference type="Proteomes" id="UP000028073">
    <property type="component" value="Unassembled WGS sequence"/>
</dbReference>
<accession>A0A081NGH0</accession>
<comment type="caution">
    <text evidence="1">The sequence shown here is derived from an EMBL/GenBank/DDBJ whole genome shotgun (WGS) entry which is preliminary data.</text>
</comment>
<sequence>MPNTNMALPIQSGFTPTFYNHENKDDVEDLFFFKINDSLFCAESGVDLYSWDFINRSYPTSKLSFGDELMVAGFPDTNERYDYDGQKINDLLLVRTANLAESELGKDIYTMSGLPSEYNFNGMSGAPVFCRRDGWVLFCGLVIRGSAHSGKMHFISSEIIMSALNNAGVKKA</sequence>